<dbReference type="InterPro" id="IPR001841">
    <property type="entry name" value="Znf_RING"/>
</dbReference>
<evidence type="ECO:0000256" key="5">
    <source>
        <dbReference type="ARBA" id="ARBA00022803"/>
    </source>
</evidence>
<comment type="similarity">
    <text evidence="1">Belongs to the RAPsyn family.</text>
</comment>
<evidence type="ECO:0000313" key="11">
    <source>
        <dbReference type="EMBL" id="KAK8396627.1"/>
    </source>
</evidence>
<dbReference type="Pfam" id="PF13639">
    <property type="entry name" value="zf-RING_2"/>
    <property type="match status" value="1"/>
</dbReference>
<dbReference type="GO" id="GO:0005737">
    <property type="term" value="C:cytoplasm"/>
    <property type="evidence" value="ECO:0007669"/>
    <property type="project" value="UniProtKB-ARBA"/>
</dbReference>
<dbReference type="InterPro" id="IPR001237">
    <property type="entry name" value="Postsynaptic"/>
</dbReference>
<dbReference type="GO" id="GO:0007271">
    <property type="term" value="P:synaptic transmission, cholinergic"/>
    <property type="evidence" value="ECO:0007669"/>
    <property type="project" value="TreeGrafter"/>
</dbReference>
<dbReference type="GO" id="GO:0008270">
    <property type="term" value="F:zinc ion binding"/>
    <property type="evidence" value="ECO:0007669"/>
    <property type="project" value="UniProtKB-KW"/>
</dbReference>
<evidence type="ECO:0000256" key="4">
    <source>
        <dbReference type="ARBA" id="ARBA00022771"/>
    </source>
</evidence>
<dbReference type="PRINTS" id="PR00217">
    <property type="entry name" value="POSTSYNAPTIC"/>
</dbReference>
<protein>
    <recommendedName>
        <fullName evidence="10">RING-type domain-containing protein</fullName>
    </recommendedName>
</protein>
<keyword evidence="12" id="KW-1185">Reference proteome</keyword>
<dbReference type="PROSITE" id="PS50089">
    <property type="entry name" value="ZF_RING_2"/>
    <property type="match status" value="1"/>
</dbReference>
<dbReference type="SUPFAM" id="SSF48452">
    <property type="entry name" value="TPR-like"/>
    <property type="match status" value="2"/>
</dbReference>
<keyword evidence="4 7" id="KW-0863">Zinc-finger</keyword>
<dbReference type="InterPro" id="IPR052480">
    <property type="entry name" value="RAPsyn"/>
</dbReference>
<sequence length="718" mass="80099">MLGAGPPRARRSLLQRSDTAPEEWELERRLEAEWRRRTLARAASVDRPASAAPPRTSYTLPAAFPGISAVMGASDFLPSRSTISIPASCSASCPPTVPATPTRSPRPPLRPTMGAPMAPPPPPPVSTHTNDHPHMGSMSGLGGSMVGGLGGLGGGGFQCECLEDRPMSRWEPGVFDMWCSSCTKKRRESSMWSSLDLSLPPHQLSSSALLPDTPDTEGIGGLGGLGGLDASGDLVRTRQPPPPSFWDCLVSCHDRLGQRLARKRVEQGVRLYNQQKHMAAVKKWKQALRRINKDNDRFITLGYLSQAHLDWGRYREMLDFGFQQLDIANEMDSPMLRAEAYLTIARANERLGNLEKAVSYCRHSLYNQCDQSRTTGYVQLTLGNTYVTYSSFSKAIEHYELALKVSRSIHDTALELQVYCGLGHTFCLLQDYEKSLSFSAKAFELSKTFHILDLNSKYQRLSLVTLATPLRKLGRLPEARDCCQDALKLALTAGDRPTHARCLAILADIHRQCLDVQFWSVRDRAYKRYEASMQMMVHMEDRYGQLIAINGMAKTLGLMRRQSKICDCRPLEINNKVIDLASSLGCKLIMRSAHLRLAELYRILNDEQNDGLQERLAACLAEEMELICGVCQERYGDQGGNSLEALPCSHIFHSKCVRDLMASSDRKKKKRICPDCRKSLNSRLMLICYDELKSACNDGRVPSFPRYHPSPCSDDQPL</sequence>
<evidence type="ECO:0000256" key="2">
    <source>
        <dbReference type="ARBA" id="ARBA00022723"/>
    </source>
</evidence>
<dbReference type="Gene3D" id="3.30.40.10">
    <property type="entry name" value="Zinc/RING finger domain, C3HC4 (zinc finger)"/>
    <property type="match status" value="1"/>
</dbReference>
<name>A0AAW0U970_SCYPA</name>
<evidence type="ECO:0000256" key="8">
    <source>
        <dbReference type="PROSITE-ProRule" id="PRU00339"/>
    </source>
</evidence>
<dbReference type="SMART" id="SM00028">
    <property type="entry name" value="TPR"/>
    <property type="match status" value="5"/>
</dbReference>
<dbReference type="Pfam" id="PF10579">
    <property type="entry name" value="Rapsyn_N"/>
    <property type="match status" value="1"/>
</dbReference>
<dbReference type="AlphaFoldDB" id="A0AAW0U970"/>
<dbReference type="PANTHER" id="PTHR46574">
    <property type="entry name" value="43 KDA RECEPTOR-ASSOCIATED PROTEIN OF THE SYNAPSE"/>
    <property type="match status" value="1"/>
</dbReference>
<evidence type="ECO:0000256" key="6">
    <source>
        <dbReference type="ARBA" id="ARBA00022833"/>
    </source>
</evidence>
<feature type="domain" description="RING-type" evidence="10">
    <location>
        <begin position="628"/>
        <end position="677"/>
    </location>
</feature>
<dbReference type="PANTHER" id="PTHR46574:SF1">
    <property type="entry name" value="43 KDA RECEPTOR-ASSOCIATED PROTEIN OF THE SYNAPSE"/>
    <property type="match status" value="1"/>
</dbReference>
<dbReference type="InterPro" id="IPR011990">
    <property type="entry name" value="TPR-like_helical_dom_sf"/>
</dbReference>
<keyword evidence="2" id="KW-0479">Metal-binding</keyword>
<evidence type="ECO:0000313" key="12">
    <source>
        <dbReference type="Proteomes" id="UP001487740"/>
    </source>
</evidence>
<proteinExistence type="inferred from homology"/>
<feature type="region of interest" description="Disordered" evidence="9">
    <location>
        <begin position="88"/>
        <end position="130"/>
    </location>
</feature>
<evidence type="ECO:0000256" key="7">
    <source>
        <dbReference type="PROSITE-ProRule" id="PRU00175"/>
    </source>
</evidence>
<dbReference type="GO" id="GO:1900075">
    <property type="term" value="P:positive regulation of neuromuscular synaptic transmission"/>
    <property type="evidence" value="ECO:0007669"/>
    <property type="project" value="TreeGrafter"/>
</dbReference>
<gene>
    <name evidence="11" type="ORF">O3P69_004958</name>
</gene>
<dbReference type="InterPro" id="IPR019568">
    <property type="entry name" value="Rapsyn_myristoylation/link_N"/>
</dbReference>
<dbReference type="GO" id="GO:0043495">
    <property type="term" value="F:protein-membrane adaptor activity"/>
    <property type="evidence" value="ECO:0007669"/>
    <property type="project" value="InterPro"/>
</dbReference>
<accession>A0AAW0U970</accession>
<dbReference type="Pfam" id="PF13181">
    <property type="entry name" value="TPR_8"/>
    <property type="match status" value="1"/>
</dbReference>
<comment type="caution">
    <text evidence="11">The sequence shown here is derived from an EMBL/GenBank/DDBJ whole genome shotgun (WGS) entry which is preliminary data.</text>
</comment>
<keyword evidence="3" id="KW-0677">Repeat</keyword>
<dbReference type="GO" id="GO:0031594">
    <property type="term" value="C:neuromuscular junction"/>
    <property type="evidence" value="ECO:0007669"/>
    <property type="project" value="TreeGrafter"/>
</dbReference>
<evidence type="ECO:0000256" key="3">
    <source>
        <dbReference type="ARBA" id="ARBA00022737"/>
    </source>
</evidence>
<feature type="repeat" description="TPR" evidence="8">
    <location>
        <begin position="376"/>
        <end position="409"/>
    </location>
</feature>
<dbReference type="InterPro" id="IPR013083">
    <property type="entry name" value="Znf_RING/FYVE/PHD"/>
</dbReference>
<dbReference type="SUPFAM" id="SSF57850">
    <property type="entry name" value="RING/U-box"/>
    <property type="match status" value="1"/>
</dbReference>
<dbReference type="Gene3D" id="1.25.40.10">
    <property type="entry name" value="Tetratricopeptide repeat domain"/>
    <property type="match status" value="3"/>
</dbReference>
<feature type="compositionally biased region" description="Low complexity" evidence="9">
    <location>
        <begin position="88"/>
        <end position="103"/>
    </location>
</feature>
<dbReference type="SMART" id="SM00184">
    <property type="entry name" value="RING"/>
    <property type="match status" value="1"/>
</dbReference>
<evidence type="ECO:0000259" key="10">
    <source>
        <dbReference type="PROSITE" id="PS50089"/>
    </source>
</evidence>
<feature type="region of interest" description="Disordered" evidence="9">
    <location>
        <begin position="1"/>
        <end position="24"/>
    </location>
</feature>
<organism evidence="11 12">
    <name type="scientific">Scylla paramamosain</name>
    <name type="common">Mud crab</name>
    <dbReference type="NCBI Taxonomy" id="85552"/>
    <lineage>
        <taxon>Eukaryota</taxon>
        <taxon>Metazoa</taxon>
        <taxon>Ecdysozoa</taxon>
        <taxon>Arthropoda</taxon>
        <taxon>Crustacea</taxon>
        <taxon>Multicrustacea</taxon>
        <taxon>Malacostraca</taxon>
        <taxon>Eumalacostraca</taxon>
        <taxon>Eucarida</taxon>
        <taxon>Decapoda</taxon>
        <taxon>Pleocyemata</taxon>
        <taxon>Brachyura</taxon>
        <taxon>Eubrachyura</taxon>
        <taxon>Portunoidea</taxon>
        <taxon>Portunidae</taxon>
        <taxon>Portuninae</taxon>
        <taxon>Scylla</taxon>
    </lineage>
</organism>
<dbReference type="InterPro" id="IPR019734">
    <property type="entry name" value="TPR_rpt"/>
</dbReference>
<dbReference type="EMBL" id="JARAKH010000015">
    <property type="protein sequence ID" value="KAK8396627.1"/>
    <property type="molecule type" value="Genomic_DNA"/>
</dbReference>
<reference evidence="11 12" key="1">
    <citation type="submission" date="2023-03" db="EMBL/GenBank/DDBJ databases">
        <title>High-quality genome of Scylla paramamosain provides insights in environmental adaptation.</title>
        <authorList>
            <person name="Zhang L."/>
        </authorList>
    </citation>
    <scope>NUCLEOTIDE SEQUENCE [LARGE SCALE GENOMIC DNA]</scope>
    <source>
        <strain evidence="11">LZ_2023a</strain>
        <tissue evidence="11">Muscle</tissue>
    </source>
</reference>
<evidence type="ECO:0000256" key="1">
    <source>
        <dbReference type="ARBA" id="ARBA00007295"/>
    </source>
</evidence>
<dbReference type="PROSITE" id="PS50005">
    <property type="entry name" value="TPR"/>
    <property type="match status" value="1"/>
</dbReference>
<evidence type="ECO:0000256" key="9">
    <source>
        <dbReference type="SAM" id="MobiDB-lite"/>
    </source>
</evidence>
<dbReference type="GO" id="GO:0005886">
    <property type="term" value="C:plasma membrane"/>
    <property type="evidence" value="ECO:0007669"/>
    <property type="project" value="TreeGrafter"/>
</dbReference>
<keyword evidence="5 8" id="KW-0802">TPR repeat</keyword>
<keyword evidence="6" id="KW-0862">Zinc</keyword>
<dbReference type="Proteomes" id="UP001487740">
    <property type="component" value="Unassembled WGS sequence"/>
</dbReference>
<dbReference type="GO" id="GO:0033130">
    <property type="term" value="F:acetylcholine receptor binding"/>
    <property type="evidence" value="ECO:0007669"/>
    <property type="project" value="InterPro"/>
</dbReference>